<comment type="caution">
    <text evidence="2">The sequence shown here is derived from an EMBL/GenBank/DDBJ whole genome shotgun (WGS) entry which is preliminary data.</text>
</comment>
<proteinExistence type="predicted"/>
<accession>A0A7Y6F5R2</accession>
<reference evidence="2 3" key="1">
    <citation type="submission" date="2020-03" db="EMBL/GenBank/DDBJ databases">
        <title>Complete genome sequence of sixteen Streptomyces strains facilitates identification of candidate genes involved in plant growth-promotion in grain legumes and cereals.</title>
        <authorList>
            <person name="Gopalakrishnan S."/>
            <person name="Thakur V."/>
            <person name="Saxena R."/>
            <person name="Vadlamudi S."/>
            <person name="Purohit S."/>
            <person name="Kumar V."/>
            <person name="Rathore A."/>
            <person name="Chitikineni A."/>
            <person name="Varshney R.K."/>
        </authorList>
    </citation>
    <scope>NUCLEOTIDE SEQUENCE [LARGE SCALE GENOMIC DNA]</scope>
    <source>
        <strain evidence="2 3">KAI-180</strain>
    </source>
</reference>
<dbReference type="AlphaFoldDB" id="A0A7Y6F5R2"/>
<keyword evidence="1" id="KW-0732">Signal</keyword>
<organism evidence="2 3">
    <name type="scientific">Streptomyces odorifer</name>
    <dbReference type="NCBI Taxonomy" id="53450"/>
    <lineage>
        <taxon>Bacteria</taxon>
        <taxon>Bacillati</taxon>
        <taxon>Actinomycetota</taxon>
        <taxon>Actinomycetes</taxon>
        <taxon>Kitasatosporales</taxon>
        <taxon>Streptomycetaceae</taxon>
        <taxon>Streptomyces</taxon>
        <taxon>Streptomyces albidoflavus group</taxon>
    </lineage>
</organism>
<evidence type="ECO:0000313" key="3">
    <source>
        <dbReference type="Proteomes" id="UP000540128"/>
    </source>
</evidence>
<dbReference type="RefSeq" id="WP_030696858.1">
    <property type="nucleotide sequence ID" value="NZ_JAANNT010000046.1"/>
</dbReference>
<name>A0A7Y6F5R2_9ACTN</name>
<feature type="chain" id="PRO_5039631302" description="Repetin" evidence="1">
    <location>
        <begin position="28"/>
        <end position="219"/>
    </location>
</feature>
<gene>
    <name evidence="2" type="ORF">G6W59_29265</name>
</gene>
<evidence type="ECO:0000313" key="2">
    <source>
        <dbReference type="EMBL" id="NUV32322.1"/>
    </source>
</evidence>
<protein>
    <recommendedName>
        <fullName evidence="4">Repetin</fullName>
    </recommendedName>
</protein>
<feature type="signal peptide" evidence="1">
    <location>
        <begin position="1"/>
        <end position="27"/>
    </location>
</feature>
<dbReference type="Proteomes" id="UP000540128">
    <property type="component" value="Unassembled WGS sequence"/>
</dbReference>
<evidence type="ECO:0000256" key="1">
    <source>
        <dbReference type="SAM" id="SignalP"/>
    </source>
</evidence>
<evidence type="ECO:0008006" key="4">
    <source>
        <dbReference type="Google" id="ProtNLM"/>
    </source>
</evidence>
<sequence length="219" mass="22645">MSISAIGATVAAVAVLASPVASGPAPAAFAAPAASVANNAKKPAKTASVHGEARISYIESIHDDIRFTIHAEQRPFTRPMPPTAPEGLSTDARGTLKFSHTRGEVTGWAEATVDCLVTSGRTATLTAVVTKSNVEEPGARLGISVQQGGKSEPDRLGFSWGVVNVDPENVDENGQLVRPQAGSCMAPAPFTTVIKGGFKVVHAEITKSPTQPEAAIPRD</sequence>
<dbReference type="EMBL" id="JAANNT010000046">
    <property type="protein sequence ID" value="NUV32322.1"/>
    <property type="molecule type" value="Genomic_DNA"/>
</dbReference>
<keyword evidence="3" id="KW-1185">Reference proteome</keyword>